<keyword evidence="1" id="KW-0732">Signal</keyword>
<feature type="signal peptide" evidence="1">
    <location>
        <begin position="1"/>
        <end position="16"/>
    </location>
</feature>
<proteinExistence type="predicted"/>
<organism evidence="2 3">
    <name type="scientific">Panagrellus redivivus</name>
    <name type="common">Microworm</name>
    <dbReference type="NCBI Taxonomy" id="6233"/>
    <lineage>
        <taxon>Eukaryota</taxon>
        <taxon>Metazoa</taxon>
        <taxon>Ecdysozoa</taxon>
        <taxon>Nematoda</taxon>
        <taxon>Chromadorea</taxon>
        <taxon>Rhabditida</taxon>
        <taxon>Tylenchina</taxon>
        <taxon>Panagrolaimomorpha</taxon>
        <taxon>Panagrolaimoidea</taxon>
        <taxon>Panagrolaimidae</taxon>
        <taxon>Panagrellus</taxon>
    </lineage>
</organism>
<protein>
    <submittedName>
        <fullName evidence="3">IgGFc_binding domain-containing protein</fullName>
    </submittedName>
</protein>
<sequence length="319" mass="35995">MFSILLFFSVFSVINAQWENSGNIYAPMCKRLRYNKNDYEGFSLPIDFYAVTEEMPINYDIRNFRILPEMKQFYSVLPNARTDIITFYGSTTKPNVQFSMIFGETDDQLSYVLLVYDGNLYLQQTYNSLRHTMTAVKLPENFAIEVEFAVDGASVTLYDTADDGNHVVVKGPICTLYRAIPTGISYMAVFMDCESVEFESITMLTFLQKPALYHMHVPQGEGNDYGVSNAAFATIYTGASIHPVYDATGTAGGTLDKKTVFTGFVNCNLDQCKMSIYGTWLAFVGMVTECPLLEVTDGIWFLCTNVVNKWCLFESNVLE</sequence>
<dbReference type="Proteomes" id="UP000492821">
    <property type="component" value="Unassembled WGS sequence"/>
</dbReference>
<name>A0A7E4VIP7_PANRE</name>
<evidence type="ECO:0000313" key="2">
    <source>
        <dbReference type="Proteomes" id="UP000492821"/>
    </source>
</evidence>
<keyword evidence="2" id="KW-1185">Reference proteome</keyword>
<dbReference type="WBParaSite" id="Pan_g21409.t1">
    <property type="protein sequence ID" value="Pan_g21409.t1"/>
    <property type="gene ID" value="Pan_g21409"/>
</dbReference>
<evidence type="ECO:0000313" key="3">
    <source>
        <dbReference type="WBParaSite" id="Pan_g21409.t1"/>
    </source>
</evidence>
<reference evidence="2" key="1">
    <citation type="journal article" date="2013" name="Genetics">
        <title>The draft genome and transcriptome of Panagrellus redivivus are shaped by the harsh demands of a free-living lifestyle.</title>
        <authorList>
            <person name="Srinivasan J."/>
            <person name="Dillman A.R."/>
            <person name="Macchietto M.G."/>
            <person name="Heikkinen L."/>
            <person name="Lakso M."/>
            <person name="Fracchia K.M."/>
            <person name="Antoshechkin I."/>
            <person name="Mortazavi A."/>
            <person name="Wong G."/>
            <person name="Sternberg P.W."/>
        </authorList>
    </citation>
    <scope>NUCLEOTIDE SEQUENCE [LARGE SCALE GENOMIC DNA]</scope>
    <source>
        <strain evidence="2">MT8872</strain>
    </source>
</reference>
<feature type="chain" id="PRO_5028799505" evidence="1">
    <location>
        <begin position="17"/>
        <end position="319"/>
    </location>
</feature>
<reference evidence="3" key="2">
    <citation type="submission" date="2020-10" db="UniProtKB">
        <authorList>
            <consortium name="WormBaseParasite"/>
        </authorList>
    </citation>
    <scope>IDENTIFICATION</scope>
</reference>
<evidence type="ECO:0000256" key="1">
    <source>
        <dbReference type="SAM" id="SignalP"/>
    </source>
</evidence>
<accession>A0A7E4VIP7</accession>
<dbReference type="AlphaFoldDB" id="A0A7E4VIP7"/>